<organism evidence="1 2">
    <name type="scientific">Patiriisocius marinistellae</name>
    <dbReference type="NCBI Taxonomy" id="2494560"/>
    <lineage>
        <taxon>Bacteria</taxon>
        <taxon>Pseudomonadati</taxon>
        <taxon>Bacteroidota</taxon>
        <taxon>Flavobacteriia</taxon>
        <taxon>Flavobacteriales</taxon>
        <taxon>Flavobacteriaceae</taxon>
        <taxon>Patiriisocius</taxon>
    </lineage>
</organism>
<dbReference type="Proteomes" id="UP000326994">
    <property type="component" value="Unassembled WGS sequence"/>
</dbReference>
<name>A0A5J4G3A0_9FLAO</name>
<keyword evidence="2" id="KW-1185">Reference proteome</keyword>
<evidence type="ECO:0000313" key="2">
    <source>
        <dbReference type="Proteomes" id="UP000326994"/>
    </source>
</evidence>
<proteinExistence type="predicted"/>
<reference evidence="1 2" key="1">
    <citation type="submission" date="2019-08" db="EMBL/GenBank/DDBJ databases">
        <title>Ulvibacter marinistellae sp. nov., isolated from a starfish, Patiria pectinifera.</title>
        <authorList>
            <person name="Kawano K."/>
            <person name="Ushijima N."/>
            <person name="Kihara M."/>
            <person name="Itoh H."/>
        </authorList>
    </citation>
    <scope>NUCLEOTIDE SEQUENCE [LARGE SCALE GENOMIC DNA]</scope>
    <source>
        <strain evidence="1 2">KK4</strain>
    </source>
</reference>
<gene>
    <name evidence="1" type="ORF">ULMS_27330</name>
</gene>
<evidence type="ECO:0008006" key="3">
    <source>
        <dbReference type="Google" id="ProtNLM"/>
    </source>
</evidence>
<sequence length="790" mass="92306">MKTEEQQSPLKIEVSFKKVFDQYKGRLSSDNALVQQRAVSVLEIADKFPELSTGISDLSKIGNYKNQIDLVMEDMFSSILENNEIKIATIPYNDFIFKTSERFQKIIKNAGPDFKVQLNNFTEDEYYILGCVIIMNFCYGFKADFSRPLYFKIPSENGITKHYRLLYNADFVEIIKTKKAPKFVESDFEELLDNFDKIALWKEKFPPGSYIFKGFILANMFDATADVNISDFKASLINDKAKKEMNEDNFRGIFASVFNCPDLRIGFSEYNTEDNTLDQIVENTSMSSFILCGKKSLVSEDALCQVSYYTLFKQNEFYTVSNASRYHELYPDNSLYRKLMDQEIESAIFAPIVDNGKLLGIMELVSPTKNALNSVNANKLRDMMPFLNEYVIQAKENVENELELIIQEECTSIHKSVHWKFRKEAKRYARSIALGNQATFREAVFDDVYPLFGQIDIKGSSEARNLAVKDDLELQLHHVEKIVRQIYVLEKLPIYEQLSYRIDSFLKDLQENFQVDSERSVLKFLKSEIIPLFKHLSKKNETLKTLIAEYNELVESNTGFVYKHRKDYDESVMQINKRMASVIDRNQRDAQQMYPHYFERFKTDGVEHNMYIGESITKEKSFNKIYLYNLRLWQLQVMCEMENSYYKMKETLPIPLDVASMILVFNSSLALRFRMDEKRFDVDGTYNARYEVIKKRVDKANVKGTEDRITQAGKIAIIYSQKEDEKEYLKYIQFLQTKKHLDTEIEILELEDLQGVTGLKAIRVPILYTRGGKEKSKEYYTYEDLIEQLN</sequence>
<accession>A0A5J4G3A0</accession>
<dbReference type="EMBL" id="BKCF01000006">
    <property type="protein sequence ID" value="GEQ87225.1"/>
    <property type="molecule type" value="Genomic_DNA"/>
</dbReference>
<protein>
    <recommendedName>
        <fullName evidence="3">GAF domain-containing protein</fullName>
    </recommendedName>
</protein>
<evidence type="ECO:0000313" key="1">
    <source>
        <dbReference type="EMBL" id="GEQ87225.1"/>
    </source>
</evidence>
<comment type="caution">
    <text evidence="1">The sequence shown here is derived from an EMBL/GenBank/DDBJ whole genome shotgun (WGS) entry which is preliminary data.</text>
</comment>
<dbReference type="OrthoDB" id="627374at2"/>
<dbReference type="RefSeq" id="WP_151895140.1">
    <property type="nucleotide sequence ID" value="NZ_BKCF01000006.1"/>
</dbReference>
<dbReference type="AlphaFoldDB" id="A0A5J4G3A0"/>